<keyword evidence="1" id="KW-0560">Oxidoreductase</keyword>
<organism evidence="3 4">
    <name type="scientific">Linnemannia schmuckeri</name>
    <dbReference type="NCBI Taxonomy" id="64567"/>
    <lineage>
        <taxon>Eukaryota</taxon>
        <taxon>Fungi</taxon>
        <taxon>Fungi incertae sedis</taxon>
        <taxon>Mucoromycota</taxon>
        <taxon>Mortierellomycotina</taxon>
        <taxon>Mortierellomycetes</taxon>
        <taxon>Mortierellales</taxon>
        <taxon>Mortierellaceae</taxon>
        <taxon>Linnemannia</taxon>
    </lineage>
</organism>
<dbReference type="PANTHER" id="PTHR43205">
    <property type="entry name" value="PROSTAGLANDIN REDUCTASE"/>
    <property type="match status" value="1"/>
</dbReference>
<name>A0A9P5VCQ8_9FUNG</name>
<dbReference type="Pfam" id="PF16884">
    <property type="entry name" value="ADH_N_2"/>
    <property type="match status" value="1"/>
</dbReference>
<reference evidence="3" key="1">
    <citation type="journal article" date="2020" name="Fungal Divers.">
        <title>Resolving the Mortierellaceae phylogeny through synthesis of multi-gene phylogenetics and phylogenomics.</title>
        <authorList>
            <person name="Vandepol N."/>
            <person name="Liber J."/>
            <person name="Desiro A."/>
            <person name="Na H."/>
            <person name="Kennedy M."/>
            <person name="Barry K."/>
            <person name="Grigoriev I.V."/>
            <person name="Miller A.N."/>
            <person name="O'Donnell K."/>
            <person name="Stajich J.E."/>
            <person name="Bonito G."/>
        </authorList>
    </citation>
    <scope>NUCLEOTIDE SEQUENCE</scope>
    <source>
        <strain evidence="3">NRRL 6426</strain>
    </source>
</reference>
<dbReference type="CDD" id="cd05288">
    <property type="entry name" value="PGDH"/>
    <property type="match status" value="1"/>
</dbReference>
<dbReference type="SUPFAM" id="SSF50129">
    <property type="entry name" value="GroES-like"/>
    <property type="match status" value="1"/>
</dbReference>
<keyword evidence="4" id="KW-1185">Reference proteome</keyword>
<feature type="domain" description="Enoyl reductase (ER)" evidence="2">
    <location>
        <begin position="27"/>
        <end position="339"/>
    </location>
</feature>
<dbReference type="SMART" id="SM00829">
    <property type="entry name" value="PKS_ER"/>
    <property type="match status" value="1"/>
</dbReference>
<dbReference type="InterPro" id="IPR020843">
    <property type="entry name" value="ER"/>
</dbReference>
<dbReference type="InterPro" id="IPR013149">
    <property type="entry name" value="ADH-like_C"/>
</dbReference>
<dbReference type="SUPFAM" id="SSF51735">
    <property type="entry name" value="NAD(P)-binding Rossmann-fold domains"/>
    <property type="match status" value="1"/>
</dbReference>
<accession>A0A9P5VCQ8</accession>
<dbReference type="InterPro" id="IPR036291">
    <property type="entry name" value="NAD(P)-bd_dom_sf"/>
</dbReference>
<dbReference type="Gene3D" id="3.90.180.10">
    <property type="entry name" value="Medium-chain alcohol dehydrogenases, catalytic domain"/>
    <property type="match status" value="1"/>
</dbReference>
<dbReference type="Pfam" id="PF00107">
    <property type="entry name" value="ADH_zinc_N"/>
    <property type="match status" value="1"/>
</dbReference>
<dbReference type="PANTHER" id="PTHR43205:SF7">
    <property type="entry name" value="PROSTAGLANDIN REDUCTASE 1"/>
    <property type="match status" value="1"/>
</dbReference>
<dbReference type="OrthoDB" id="809632at2759"/>
<dbReference type="InterPro" id="IPR045010">
    <property type="entry name" value="MDR_fam"/>
</dbReference>
<protein>
    <recommendedName>
        <fullName evidence="2">Enoyl reductase (ER) domain-containing protein</fullName>
    </recommendedName>
</protein>
<dbReference type="AlphaFoldDB" id="A0A9P5VCQ8"/>
<dbReference type="FunFam" id="3.40.50.720:FF:000121">
    <property type="entry name" value="Prostaglandin reductase 2"/>
    <property type="match status" value="1"/>
</dbReference>
<evidence type="ECO:0000313" key="4">
    <source>
        <dbReference type="Proteomes" id="UP000748756"/>
    </source>
</evidence>
<dbReference type="Proteomes" id="UP000748756">
    <property type="component" value="Unassembled WGS sequence"/>
</dbReference>
<proteinExistence type="predicted"/>
<evidence type="ECO:0000259" key="2">
    <source>
        <dbReference type="SMART" id="SM00829"/>
    </source>
</evidence>
<dbReference type="EMBL" id="JAAAUQ010000225">
    <property type="protein sequence ID" value="KAF9152704.1"/>
    <property type="molecule type" value="Genomic_DNA"/>
</dbReference>
<gene>
    <name evidence="3" type="ORF">BG015_004840</name>
</gene>
<dbReference type="Gene3D" id="3.40.50.720">
    <property type="entry name" value="NAD(P)-binding Rossmann-like Domain"/>
    <property type="match status" value="1"/>
</dbReference>
<comment type="caution">
    <text evidence="3">The sequence shown here is derived from an EMBL/GenBank/DDBJ whole genome shotgun (WGS) entry which is preliminary data.</text>
</comment>
<sequence>MTASNTQFMNTQVLISPLPEGVAPKKSHFRTVAITESKPELEEGSIFVKNAVFSLDPYILHDFSKGNKESSVTGFGIGKIIDSKNPAFPIGSTFFGPIRWESYSHLTKDQGLSESVNLDAGLDKNIPLSVYNGVLGLSGFTVWDSLKRRGDLKKGETIYISSAAGTLGQLAGQLAKRQGLRVIGSAGSDEKVAYLKSELGFDAAFNYKTQDRRQALTELAPQGLDIYYDLVFDDTVEIVLDLLNPHGRIISIGALAMHQGQEPVAPKNLIHILMKQLRYEGYMVYEYYDQWEAFWKEMTPLVKNGEIKFAETVIEGELDVIAETYDRFLQGGYKGKVSVKIADV</sequence>
<dbReference type="InterPro" id="IPR041694">
    <property type="entry name" value="ADH_N_2"/>
</dbReference>
<evidence type="ECO:0000256" key="1">
    <source>
        <dbReference type="ARBA" id="ARBA00023002"/>
    </source>
</evidence>
<dbReference type="GO" id="GO:0016628">
    <property type="term" value="F:oxidoreductase activity, acting on the CH-CH group of donors, NAD or NADP as acceptor"/>
    <property type="evidence" value="ECO:0007669"/>
    <property type="project" value="InterPro"/>
</dbReference>
<dbReference type="InterPro" id="IPR011032">
    <property type="entry name" value="GroES-like_sf"/>
</dbReference>
<evidence type="ECO:0000313" key="3">
    <source>
        <dbReference type="EMBL" id="KAF9152704.1"/>
    </source>
</evidence>